<protein>
    <submittedName>
        <fullName evidence="1">Uncharacterized protein</fullName>
    </submittedName>
</protein>
<accession>A0A7U6GE45</accession>
<dbReference type="AlphaFoldDB" id="A0A7U6GE45"/>
<dbReference type="KEGG" id="cex:CSE_05690"/>
<proteinExistence type="predicted"/>
<name>A0A7U6GE45_CALEA</name>
<gene>
    <name evidence="1" type="ordered locus">CSE_05690</name>
</gene>
<organism evidence="1 2">
    <name type="scientific">Caldisericum exile (strain DSM 21853 / NBRC 104410 / AZM16c01)</name>
    <dbReference type="NCBI Taxonomy" id="511051"/>
    <lineage>
        <taxon>Bacteria</taxon>
        <taxon>Pseudomonadati</taxon>
        <taxon>Caldisericota/Cryosericota group</taxon>
        <taxon>Caldisericota</taxon>
        <taxon>Caldisericia</taxon>
        <taxon>Caldisericales</taxon>
        <taxon>Caldisericaceae</taxon>
        <taxon>Caldisericum</taxon>
    </lineage>
</organism>
<reference evidence="1 2" key="1">
    <citation type="submission" date="2011-01" db="EMBL/GenBank/DDBJ databases">
        <title>Whole genome sequence of Caldisericum exile AZM16c01.</title>
        <authorList>
            <person name="Narita-Yamada S."/>
            <person name="Kawakoshi A."/>
            <person name="Nakamura S."/>
            <person name="Sasagawa M."/>
            <person name="Fukada J."/>
            <person name="Sekine M."/>
            <person name="Kato Y."/>
            <person name="Fukai R."/>
            <person name="Sasaki K."/>
            <person name="Hanamaki A."/>
            <person name="Narita H."/>
            <person name="Konno Y."/>
            <person name="Mori K."/>
            <person name="Yamazaki S."/>
            <person name="Suzuki K."/>
            <person name="Fujita N."/>
        </authorList>
    </citation>
    <scope>NUCLEOTIDE SEQUENCE [LARGE SCALE GENOMIC DNA]</scope>
    <source>
        <strain evidence="2">DSM 21853 / NBRC 104410 / AZM16c01</strain>
    </source>
</reference>
<sequence>MSLSDYNNTKNYIPCQGGIRGFSKILSKFLTNLVIMLIN</sequence>
<evidence type="ECO:0000313" key="2">
    <source>
        <dbReference type="Proteomes" id="UP000004793"/>
    </source>
</evidence>
<evidence type="ECO:0000313" key="1">
    <source>
        <dbReference type="EMBL" id="BAL80695.1"/>
    </source>
</evidence>
<dbReference type="EMBL" id="AP012051">
    <property type="protein sequence ID" value="BAL80695.1"/>
    <property type="molecule type" value="Genomic_DNA"/>
</dbReference>
<dbReference type="Proteomes" id="UP000004793">
    <property type="component" value="Chromosome"/>
</dbReference>
<keyword evidence="2" id="KW-1185">Reference proteome</keyword>